<name>A0ABN9XV74_9DINO</name>
<evidence type="ECO:0000313" key="3">
    <source>
        <dbReference type="EMBL" id="CAK0902693.1"/>
    </source>
</evidence>
<feature type="transmembrane region" description="Helical" evidence="2">
    <location>
        <begin position="260"/>
        <end position="280"/>
    </location>
</feature>
<feature type="transmembrane region" description="Helical" evidence="2">
    <location>
        <begin position="183"/>
        <end position="211"/>
    </location>
</feature>
<evidence type="ECO:0000256" key="2">
    <source>
        <dbReference type="SAM" id="Phobius"/>
    </source>
</evidence>
<reference evidence="3" key="1">
    <citation type="submission" date="2023-10" db="EMBL/GenBank/DDBJ databases">
        <authorList>
            <person name="Chen Y."/>
            <person name="Shah S."/>
            <person name="Dougan E. K."/>
            <person name="Thang M."/>
            <person name="Chan C."/>
        </authorList>
    </citation>
    <scope>NUCLEOTIDE SEQUENCE [LARGE SCALE GENOMIC DNA]</scope>
</reference>
<gene>
    <name evidence="3" type="ORF">PCOR1329_LOCUS79222</name>
</gene>
<organism evidence="3 4">
    <name type="scientific">Prorocentrum cordatum</name>
    <dbReference type="NCBI Taxonomy" id="2364126"/>
    <lineage>
        <taxon>Eukaryota</taxon>
        <taxon>Sar</taxon>
        <taxon>Alveolata</taxon>
        <taxon>Dinophyceae</taxon>
        <taxon>Prorocentrales</taxon>
        <taxon>Prorocentraceae</taxon>
        <taxon>Prorocentrum</taxon>
    </lineage>
</organism>
<evidence type="ECO:0008006" key="5">
    <source>
        <dbReference type="Google" id="ProtNLM"/>
    </source>
</evidence>
<keyword evidence="2" id="KW-0472">Membrane</keyword>
<dbReference type="EMBL" id="CAUYUJ010021104">
    <property type="protein sequence ID" value="CAK0902693.1"/>
    <property type="molecule type" value="Genomic_DNA"/>
</dbReference>
<feature type="compositionally biased region" description="Basic residues" evidence="1">
    <location>
        <begin position="36"/>
        <end position="45"/>
    </location>
</feature>
<feature type="region of interest" description="Disordered" evidence="1">
    <location>
        <begin position="1"/>
        <end position="85"/>
    </location>
</feature>
<keyword evidence="4" id="KW-1185">Reference proteome</keyword>
<sequence>AIGSSRPSLPPHVGPRGHARQMPGPGFDSARGAARSSRRLQRRPTQRPSERRAGSPEGSSSSEEDSEQPPRAATAGVELPSGGRRDTWIQRRLKEALLRDASGLSTEEEQELQRSFKSHFDLLYHIAEKGERSDRNDVDVRKRMAGRYGNIMIVSALIFTVAAEGLLEPSDQILKAPLFQREVYGIFMGLAFAFTLAGVLCAAVMLGTIAIMPQALSRWYFQHTAILQKAPIMCVMVGCVFLWVAVSALTWINFGWLAGSVLWSVMVILGFPLLLNYLFVMRGMHRRIREEESIVPPSF</sequence>
<accession>A0ABN9XV74</accession>
<proteinExistence type="predicted"/>
<protein>
    <recommendedName>
        <fullName evidence="5">PGG domain-containing protein</fullName>
    </recommendedName>
</protein>
<evidence type="ECO:0000313" key="4">
    <source>
        <dbReference type="Proteomes" id="UP001189429"/>
    </source>
</evidence>
<feature type="non-terminal residue" evidence="3">
    <location>
        <position position="1"/>
    </location>
</feature>
<keyword evidence="2" id="KW-1133">Transmembrane helix</keyword>
<comment type="caution">
    <text evidence="3">The sequence shown here is derived from an EMBL/GenBank/DDBJ whole genome shotgun (WGS) entry which is preliminary data.</text>
</comment>
<evidence type="ECO:0000256" key="1">
    <source>
        <dbReference type="SAM" id="MobiDB-lite"/>
    </source>
</evidence>
<feature type="transmembrane region" description="Helical" evidence="2">
    <location>
        <begin position="232"/>
        <end position="254"/>
    </location>
</feature>
<keyword evidence="2" id="KW-0812">Transmembrane</keyword>
<feature type="transmembrane region" description="Helical" evidence="2">
    <location>
        <begin position="145"/>
        <end position="163"/>
    </location>
</feature>
<dbReference type="Proteomes" id="UP001189429">
    <property type="component" value="Unassembled WGS sequence"/>
</dbReference>